<feature type="transmembrane region" description="Helical" evidence="8">
    <location>
        <begin position="46"/>
        <end position="65"/>
    </location>
</feature>
<protein>
    <recommendedName>
        <fullName evidence="8">Apolipoprotein N-acyltransferase</fullName>
        <shortName evidence="8">ALP N-acyltransferase</shortName>
        <ecNumber evidence="8">2.3.1.269</ecNumber>
    </recommendedName>
</protein>
<dbReference type="InterPro" id="IPR004563">
    <property type="entry name" value="Apolipo_AcylTrfase"/>
</dbReference>
<organism evidence="10 11">
    <name type="scientific">Hoyosella rhizosphaerae</name>
    <dbReference type="NCBI Taxonomy" id="1755582"/>
    <lineage>
        <taxon>Bacteria</taxon>
        <taxon>Bacillati</taxon>
        <taxon>Actinomycetota</taxon>
        <taxon>Actinomycetes</taxon>
        <taxon>Mycobacteriales</taxon>
        <taxon>Hoyosellaceae</taxon>
        <taxon>Hoyosella</taxon>
    </lineage>
</organism>
<keyword evidence="3 8" id="KW-0808">Transferase</keyword>
<evidence type="ECO:0000256" key="5">
    <source>
        <dbReference type="ARBA" id="ARBA00022989"/>
    </source>
</evidence>
<feature type="transmembrane region" description="Helical" evidence="8">
    <location>
        <begin position="102"/>
        <end position="124"/>
    </location>
</feature>
<keyword evidence="6 8" id="KW-0472">Membrane</keyword>
<keyword evidence="7 8" id="KW-0012">Acyltransferase</keyword>
<dbReference type="Gene3D" id="3.60.110.10">
    <property type="entry name" value="Carbon-nitrogen hydrolase"/>
    <property type="match status" value="1"/>
</dbReference>
<comment type="pathway">
    <text evidence="8">Protein modification; lipoprotein biosynthesis (N-acyl transfer).</text>
</comment>
<comment type="caution">
    <text evidence="10">The sequence shown here is derived from an EMBL/GenBank/DDBJ whole genome shotgun (WGS) entry which is preliminary data.</text>
</comment>
<dbReference type="InterPro" id="IPR003010">
    <property type="entry name" value="C-N_Hydrolase"/>
</dbReference>
<dbReference type="EC" id="2.3.1.269" evidence="8"/>
<comment type="function">
    <text evidence="8">Catalyzes the phospholipid dependent N-acylation of the N-terminal cysteine of apolipoprotein, the last step in lipoprotein maturation.</text>
</comment>
<evidence type="ECO:0000313" key="11">
    <source>
        <dbReference type="Proteomes" id="UP000641514"/>
    </source>
</evidence>
<gene>
    <name evidence="8 10" type="primary">lnt</name>
    <name evidence="10" type="ORF">GCM10011410_06780</name>
</gene>
<feature type="transmembrane region" description="Helical" evidence="8">
    <location>
        <begin position="167"/>
        <end position="193"/>
    </location>
</feature>
<evidence type="ECO:0000256" key="3">
    <source>
        <dbReference type="ARBA" id="ARBA00022679"/>
    </source>
</evidence>
<dbReference type="EMBL" id="BMJH01000001">
    <property type="protein sequence ID" value="GGC56908.1"/>
    <property type="molecule type" value="Genomic_DNA"/>
</dbReference>
<feature type="transmembrane region" description="Helical" evidence="8">
    <location>
        <begin position="129"/>
        <end position="147"/>
    </location>
</feature>
<accession>A0A916XAR5</accession>
<keyword evidence="11" id="KW-1185">Reference proteome</keyword>
<evidence type="ECO:0000256" key="7">
    <source>
        <dbReference type="ARBA" id="ARBA00023315"/>
    </source>
</evidence>
<feature type="transmembrane region" description="Helical" evidence="8">
    <location>
        <begin position="77"/>
        <end position="96"/>
    </location>
</feature>
<feature type="transmembrane region" description="Helical" evidence="8">
    <location>
        <begin position="21"/>
        <end position="40"/>
    </location>
</feature>
<evidence type="ECO:0000313" key="10">
    <source>
        <dbReference type="EMBL" id="GGC56908.1"/>
    </source>
</evidence>
<dbReference type="GO" id="GO:0042158">
    <property type="term" value="P:lipoprotein biosynthetic process"/>
    <property type="evidence" value="ECO:0007669"/>
    <property type="project" value="UniProtKB-UniRule"/>
</dbReference>
<reference evidence="10" key="2">
    <citation type="submission" date="2020-09" db="EMBL/GenBank/DDBJ databases">
        <authorList>
            <person name="Sun Q."/>
            <person name="Zhou Y."/>
        </authorList>
    </citation>
    <scope>NUCLEOTIDE SEQUENCE</scope>
    <source>
        <strain evidence="10">CGMCC 1.15478</strain>
    </source>
</reference>
<dbReference type="Proteomes" id="UP000641514">
    <property type="component" value="Unassembled WGS sequence"/>
</dbReference>
<dbReference type="InterPro" id="IPR045378">
    <property type="entry name" value="LNT_N"/>
</dbReference>
<evidence type="ECO:0000256" key="1">
    <source>
        <dbReference type="ARBA" id="ARBA00004651"/>
    </source>
</evidence>
<evidence type="ECO:0000259" key="9">
    <source>
        <dbReference type="PROSITE" id="PS50263"/>
    </source>
</evidence>
<dbReference type="GO" id="GO:0005886">
    <property type="term" value="C:plasma membrane"/>
    <property type="evidence" value="ECO:0007669"/>
    <property type="project" value="UniProtKB-SubCell"/>
</dbReference>
<reference evidence="10" key="1">
    <citation type="journal article" date="2014" name="Int. J. Syst. Evol. Microbiol.">
        <title>Complete genome sequence of Corynebacterium casei LMG S-19264T (=DSM 44701T), isolated from a smear-ripened cheese.</title>
        <authorList>
            <consortium name="US DOE Joint Genome Institute (JGI-PGF)"/>
            <person name="Walter F."/>
            <person name="Albersmeier A."/>
            <person name="Kalinowski J."/>
            <person name="Ruckert C."/>
        </authorList>
    </citation>
    <scope>NUCLEOTIDE SEQUENCE</scope>
    <source>
        <strain evidence="10">CGMCC 1.15478</strain>
    </source>
</reference>
<name>A0A916XAR5_9ACTN</name>
<comment type="subcellular location">
    <subcellularLocation>
        <location evidence="1 8">Cell membrane</location>
        <topology evidence="1 8">Multi-pass membrane protein</topology>
    </subcellularLocation>
</comment>
<keyword evidence="2 8" id="KW-1003">Cell membrane</keyword>
<evidence type="ECO:0000256" key="2">
    <source>
        <dbReference type="ARBA" id="ARBA00022475"/>
    </source>
</evidence>
<dbReference type="AlphaFoldDB" id="A0A916XAR5"/>
<dbReference type="Pfam" id="PF20154">
    <property type="entry name" value="LNT_N"/>
    <property type="match status" value="1"/>
</dbReference>
<dbReference type="HAMAP" id="MF_01148">
    <property type="entry name" value="Lnt"/>
    <property type="match status" value="1"/>
</dbReference>
<sequence>MISAVDASAAPPRGITARSMGGFIANAVAAVLAGVLMYLSFPPLPFWYAAPVGVAVLVGVLTNWTREPIRASTGLGYGFLAGVGLFVPLLPWIGMYVGPLPWLALALVCAGYVALFGLGTVWLWKLPRLLAVVAIPAWWVATEWIRSSFPFGGFPWGRLAFGQPDGALLPIAALIGAPGLSFMVALTGVGLLIAVSSIVRRNPQWIGVGAAAAIAPFVLALAFQPSVANANNSTNTLNVAAVQGNVPRLGLDFNAQRRAVLDNHVNRTLELAAAVRSGEATQPDVVIWPENSSDVDPFRSSEATERINAAAAAINAPIIVGAVIYNGDGTFSNSAIVWEPFTGPSDRHDKAIIQPFGEYMPMRDFFRLFSDFVDMAGNFVPGDSNWVVNAAGIPVGIATCFEVAFDRALTTAVRDGAQYLAVPTNNATFTTADSTDMTFQQLAMSQVRAAEHGRAVVVAATSGVSAVVRPDGTIEQQSGIFVPEVLTTEVPLHTDLTLATRLGPWPERVLVVFALAALAAVYVRRQPN</sequence>
<feature type="domain" description="CN hydrolase" evidence="9">
    <location>
        <begin position="237"/>
        <end position="492"/>
    </location>
</feature>
<feature type="transmembrane region" description="Helical" evidence="8">
    <location>
        <begin position="205"/>
        <end position="223"/>
    </location>
</feature>
<dbReference type="GO" id="GO:0016410">
    <property type="term" value="F:N-acyltransferase activity"/>
    <property type="evidence" value="ECO:0007669"/>
    <property type="project" value="UniProtKB-UniRule"/>
</dbReference>
<dbReference type="Pfam" id="PF00795">
    <property type="entry name" value="CN_hydrolase"/>
    <property type="match status" value="1"/>
</dbReference>
<dbReference type="SUPFAM" id="SSF56317">
    <property type="entry name" value="Carbon-nitrogen hydrolase"/>
    <property type="match status" value="1"/>
</dbReference>
<evidence type="ECO:0000256" key="8">
    <source>
        <dbReference type="HAMAP-Rule" id="MF_01148"/>
    </source>
</evidence>
<comment type="catalytic activity">
    <reaction evidence="8">
        <text>N-terminal S-1,2-diacyl-sn-glyceryl-L-cysteinyl-[lipoprotein] + a glycerophospholipid = N-acyl-S-1,2-diacyl-sn-glyceryl-L-cysteinyl-[lipoprotein] + a 2-acyl-sn-glycero-3-phospholipid + H(+)</text>
        <dbReference type="Rhea" id="RHEA:48228"/>
        <dbReference type="Rhea" id="RHEA-COMP:14681"/>
        <dbReference type="Rhea" id="RHEA-COMP:14684"/>
        <dbReference type="ChEBI" id="CHEBI:15378"/>
        <dbReference type="ChEBI" id="CHEBI:136912"/>
        <dbReference type="ChEBI" id="CHEBI:140656"/>
        <dbReference type="ChEBI" id="CHEBI:140657"/>
        <dbReference type="ChEBI" id="CHEBI:140660"/>
        <dbReference type="EC" id="2.3.1.269"/>
    </reaction>
</comment>
<dbReference type="PANTHER" id="PTHR38686">
    <property type="entry name" value="APOLIPOPROTEIN N-ACYLTRANSFERASE"/>
    <property type="match status" value="1"/>
</dbReference>
<dbReference type="InterPro" id="IPR036526">
    <property type="entry name" value="C-N_Hydrolase_sf"/>
</dbReference>
<dbReference type="PANTHER" id="PTHR38686:SF1">
    <property type="entry name" value="APOLIPOPROTEIN N-ACYLTRANSFERASE"/>
    <property type="match status" value="1"/>
</dbReference>
<dbReference type="PROSITE" id="PS50263">
    <property type="entry name" value="CN_HYDROLASE"/>
    <property type="match status" value="1"/>
</dbReference>
<keyword evidence="4 8" id="KW-0812">Transmembrane</keyword>
<proteinExistence type="inferred from homology"/>
<evidence type="ECO:0000256" key="4">
    <source>
        <dbReference type="ARBA" id="ARBA00022692"/>
    </source>
</evidence>
<comment type="similarity">
    <text evidence="8">Belongs to the CN hydrolase family. Apolipoprotein N-acyltransferase subfamily.</text>
</comment>
<dbReference type="CDD" id="cd07571">
    <property type="entry name" value="ALP_N-acyl_transferase"/>
    <property type="match status" value="1"/>
</dbReference>
<evidence type="ECO:0000256" key="6">
    <source>
        <dbReference type="ARBA" id="ARBA00023136"/>
    </source>
</evidence>
<dbReference type="NCBIfam" id="TIGR00546">
    <property type="entry name" value="lnt"/>
    <property type="match status" value="1"/>
</dbReference>
<keyword evidence="5 8" id="KW-1133">Transmembrane helix</keyword>